<evidence type="ECO:0000256" key="4">
    <source>
        <dbReference type="ARBA" id="ARBA00022741"/>
    </source>
</evidence>
<comment type="similarity">
    <text evidence="8 10">Belongs to the adenylosuccinate synthetase family.</text>
</comment>
<dbReference type="EMBL" id="JAMXFA010000015">
    <property type="protein sequence ID" value="MCT7978601.1"/>
    <property type="molecule type" value="Genomic_DNA"/>
</dbReference>
<evidence type="ECO:0000256" key="8">
    <source>
        <dbReference type="HAMAP-Rule" id="MF_00011"/>
    </source>
</evidence>
<keyword evidence="7 8" id="KW-0342">GTP-binding</keyword>
<feature type="binding site" description="in other chain" evidence="8">
    <location>
        <begin position="38"/>
        <end position="41"/>
    </location>
    <ligand>
        <name>IMP</name>
        <dbReference type="ChEBI" id="CHEBI:58053"/>
        <note>ligand shared between dimeric partners</note>
    </ligand>
</feature>
<evidence type="ECO:0000256" key="6">
    <source>
        <dbReference type="ARBA" id="ARBA00022842"/>
    </source>
</evidence>
<feature type="binding site" evidence="8">
    <location>
        <begin position="330"/>
        <end position="332"/>
    </location>
    <ligand>
        <name>GTP</name>
        <dbReference type="ChEBI" id="CHEBI:37565"/>
    </ligand>
</feature>
<evidence type="ECO:0000256" key="5">
    <source>
        <dbReference type="ARBA" id="ARBA00022755"/>
    </source>
</evidence>
<reference evidence="11 12" key="1">
    <citation type="journal article" date="2022" name="Front. Microbiol.">
        <title>High genomic differentiation and limited gene flow indicate recent cryptic speciation within the genus Laspinema (cyanobacteria).</title>
        <authorList>
            <person name="Stanojkovic A."/>
            <person name="Skoupy S."/>
            <person name="Skaloud P."/>
            <person name="Dvorak P."/>
        </authorList>
    </citation>
    <scope>NUCLEOTIDE SEQUENCE [LARGE SCALE GENOMIC DNA]</scope>
    <source>
        <strain evidence="11 12">D3b</strain>
    </source>
</reference>
<feature type="binding site" evidence="8">
    <location>
        <begin position="12"/>
        <end position="18"/>
    </location>
    <ligand>
        <name>GTP</name>
        <dbReference type="ChEBI" id="CHEBI:37565"/>
    </ligand>
</feature>
<sequence>MANVVVIGAQWGDEGKGKVTDLLSKSADVVVRYQGGVNAGHTVVVKDQTFKLHLIPSGILYPETECIIGSGTVIDPKTLIEELDRLEALNISTQNLMISQTAHVTMPYHRLIDQASEERRGNHKIGTTGRGIGPTYADKSERIGIRVLDLIDPEGLRKQLNWTINYKNVILEKLYDLPPLDPEEVIDEYEQYAQRLRPHVVDASLKIYDAVQERRNILFEGAQGTLLDLDHGTYPYVTSSNPVAGGACVGAGVGPTMIDRVIGVAKAYTTRVGEGPFPTEMTEGIGDVLCDRGAEFGTTTGRKRRCGWFDAVIGRYAVRINGIDCLAITKLDVLDELDEIKVCVAYEIDGTRCDNFPSSSRQFARCKPIYETLPGWQQSTINCRTLEDLPKQALDYLKYLAELMAAPIAVVSIGASRDQTIIVEDPIHGPKRGLLDANGIPV</sequence>
<accession>A0ABT2N7Z6</accession>
<dbReference type="InterPro" id="IPR033128">
    <property type="entry name" value="Adenylosuccin_syn_Lys_AS"/>
</dbReference>
<dbReference type="GO" id="GO:0004019">
    <property type="term" value="F:adenylosuccinate synthase activity"/>
    <property type="evidence" value="ECO:0007669"/>
    <property type="project" value="UniProtKB-EC"/>
</dbReference>
<dbReference type="Proteomes" id="UP001525961">
    <property type="component" value="Unassembled WGS sequence"/>
</dbReference>
<dbReference type="PROSITE" id="PS00513">
    <property type="entry name" value="ADENYLOSUCCIN_SYN_2"/>
    <property type="match status" value="1"/>
</dbReference>
<protein>
    <recommendedName>
        <fullName evidence="8 10">Adenylosuccinate synthetase</fullName>
        <shortName evidence="8">AMPSase</shortName>
        <shortName evidence="8">AdSS</shortName>
        <ecNumber evidence="8 10">6.3.4.4</ecNumber>
    </recommendedName>
    <alternativeName>
        <fullName evidence="8">IMP--aspartate ligase</fullName>
    </alternativeName>
</protein>
<comment type="caution">
    <text evidence="11">The sequence shown here is derived from an EMBL/GenBank/DDBJ whole genome shotgun (WGS) entry which is preliminary data.</text>
</comment>
<dbReference type="Gene3D" id="3.40.440.10">
    <property type="entry name" value="Adenylosuccinate Synthetase, subunit A, domain 1"/>
    <property type="match status" value="1"/>
</dbReference>
<comment type="pathway">
    <text evidence="8 10">Purine metabolism; AMP biosynthesis via de novo pathway; AMP from IMP: step 1/2.</text>
</comment>
<keyword evidence="4 8" id="KW-0547">Nucleotide-binding</keyword>
<feature type="binding site" evidence="8">
    <location>
        <position position="40"/>
    </location>
    <ligand>
        <name>Mg(2+)</name>
        <dbReference type="ChEBI" id="CHEBI:18420"/>
    </ligand>
</feature>
<dbReference type="Gene3D" id="1.10.300.10">
    <property type="entry name" value="Adenylosuccinate Synthetase, subunit A, domain 2"/>
    <property type="match status" value="1"/>
</dbReference>
<dbReference type="InterPro" id="IPR042110">
    <property type="entry name" value="Adenylosuccinate_synth_dom2"/>
</dbReference>
<feature type="binding site" description="in other chain" evidence="8">
    <location>
        <position position="223"/>
    </location>
    <ligand>
        <name>IMP</name>
        <dbReference type="ChEBI" id="CHEBI:58053"/>
        <note>ligand shared between dimeric partners</note>
    </ligand>
</feature>
<feature type="binding site" evidence="8">
    <location>
        <position position="304"/>
    </location>
    <ligand>
        <name>GTP</name>
        <dbReference type="ChEBI" id="CHEBI:37565"/>
    </ligand>
</feature>
<dbReference type="InterPro" id="IPR027417">
    <property type="entry name" value="P-loop_NTPase"/>
</dbReference>
<dbReference type="InterPro" id="IPR042111">
    <property type="entry name" value="Adenylosuccinate_synth_dom3"/>
</dbReference>
<dbReference type="InterPro" id="IPR042109">
    <property type="entry name" value="Adenylosuccinate_synth_dom1"/>
</dbReference>
<dbReference type="PANTHER" id="PTHR11846:SF0">
    <property type="entry name" value="ADENYLOSUCCINATE SYNTHETASE"/>
    <property type="match status" value="1"/>
</dbReference>
<feature type="binding site" evidence="8">
    <location>
        <position position="13"/>
    </location>
    <ligand>
        <name>Mg(2+)</name>
        <dbReference type="ChEBI" id="CHEBI:18420"/>
    </ligand>
</feature>
<dbReference type="EC" id="6.3.4.4" evidence="8 10"/>
<dbReference type="Pfam" id="PF00709">
    <property type="entry name" value="Adenylsucc_synt"/>
    <property type="match status" value="1"/>
</dbReference>
<keyword evidence="8" id="KW-0963">Cytoplasm</keyword>
<feature type="binding site" description="in other chain" evidence="8">
    <location>
        <position position="238"/>
    </location>
    <ligand>
        <name>IMP</name>
        <dbReference type="ChEBI" id="CHEBI:58053"/>
        <note>ligand shared between dimeric partners</note>
    </ligand>
</feature>
<dbReference type="PANTHER" id="PTHR11846">
    <property type="entry name" value="ADENYLOSUCCINATE SYNTHETASE"/>
    <property type="match status" value="1"/>
</dbReference>
<keyword evidence="5 8" id="KW-0658">Purine biosynthesis</keyword>
<keyword evidence="6 8" id="KW-0460">Magnesium</keyword>
<dbReference type="SUPFAM" id="SSF52540">
    <property type="entry name" value="P-loop containing nucleoside triphosphate hydrolases"/>
    <property type="match status" value="1"/>
</dbReference>
<comment type="cofactor">
    <cofactor evidence="8">
        <name>Mg(2+)</name>
        <dbReference type="ChEBI" id="CHEBI:18420"/>
    </cofactor>
    <text evidence="8">Binds 1 Mg(2+) ion per subunit.</text>
</comment>
<comment type="subunit">
    <text evidence="1 8">Homodimer.</text>
</comment>
<gene>
    <name evidence="8" type="primary">purA</name>
    <name evidence="11" type="ORF">NG792_12860</name>
</gene>
<evidence type="ECO:0000256" key="7">
    <source>
        <dbReference type="ARBA" id="ARBA00023134"/>
    </source>
</evidence>
<evidence type="ECO:0000256" key="3">
    <source>
        <dbReference type="ARBA" id="ARBA00022723"/>
    </source>
</evidence>
<feature type="binding site" evidence="8">
    <location>
        <begin position="298"/>
        <end position="304"/>
    </location>
    <ligand>
        <name>substrate</name>
    </ligand>
</feature>
<comment type="catalytic activity">
    <reaction evidence="8 10">
        <text>IMP + L-aspartate + GTP = N(6)-(1,2-dicarboxyethyl)-AMP + GDP + phosphate + 2 H(+)</text>
        <dbReference type="Rhea" id="RHEA:15753"/>
        <dbReference type="ChEBI" id="CHEBI:15378"/>
        <dbReference type="ChEBI" id="CHEBI:29991"/>
        <dbReference type="ChEBI" id="CHEBI:37565"/>
        <dbReference type="ChEBI" id="CHEBI:43474"/>
        <dbReference type="ChEBI" id="CHEBI:57567"/>
        <dbReference type="ChEBI" id="CHEBI:58053"/>
        <dbReference type="ChEBI" id="CHEBI:58189"/>
        <dbReference type="EC" id="6.3.4.4"/>
    </reaction>
</comment>
<feature type="binding site" evidence="8">
    <location>
        <begin position="412"/>
        <end position="414"/>
    </location>
    <ligand>
        <name>GTP</name>
        <dbReference type="ChEBI" id="CHEBI:37565"/>
    </ligand>
</feature>
<comment type="function">
    <text evidence="8">Plays an important role in the de novo pathway of purine nucleotide biosynthesis. Catalyzes the first committed step in the biosynthesis of AMP from IMP.</text>
</comment>
<evidence type="ECO:0000313" key="12">
    <source>
        <dbReference type="Proteomes" id="UP001525961"/>
    </source>
</evidence>
<dbReference type="NCBIfam" id="NF002223">
    <property type="entry name" value="PRK01117.1"/>
    <property type="match status" value="1"/>
</dbReference>
<keyword evidence="3 8" id="KW-0479">Metal-binding</keyword>
<dbReference type="RefSeq" id="WP_261197067.1">
    <property type="nucleotide sequence ID" value="NZ_JAMXFA010000015.1"/>
</dbReference>
<evidence type="ECO:0000256" key="9">
    <source>
        <dbReference type="PROSITE-ProRule" id="PRU10134"/>
    </source>
</evidence>
<dbReference type="PROSITE" id="PS01266">
    <property type="entry name" value="ADENYLOSUCCIN_SYN_1"/>
    <property type="match status" value="1"/>
</dbReference>
<keyword evidence="12" id="KW-1185">Reference proteome</keyword>
<dbReference type="SMART" id="SM00788">
    <property type="entry name" value="Adenylsucc_synt"/>
    <property type="match status" value="1"/>
</dbReference>
<feature type="binding site" description="in other chain" evidence="8">
    <location>
        <begin position="13"/>
        <end position="16"/>
    </location>
    <ligand>
        <name>IMP</name>
        <dbReference type="ChEBI" id="CHEBI:58053"/>
        <note>ligand shared between dimeric partners</note>
    </ligand>
</feature>
<evidence type="ECO:0000256" key="1">
    <source>
        <dbReference type="ARBA" id="ARBA00011738"/>
    </source>
</evidence>
<dbReference type="CDD" id="cd03108">
    <property type="entry name" value="AdSS"/>
    <property type="match status" value="1"/>
</dbReference>
<evidence type="ECO:0000256" key="10">
    <source>
        <dbReference type="RuleBase" id="RU000520"/>
    </source>
</evidence>
<feature type="active site" description="Proton acceptor" evidence="8">
    <location>
        <position position="13"/>
    </location>
</feature>
<name>A0ABT2N7Z6_9CYAN</name>
<feature type="active site" evidence="9">
    <location>
        <position position="139"/>
    </location>
</feature>
<proteinExistence type="inferred from homology"/>
<evidence type="ECO:0000313" key="11">
    <source>
        <dbReference type="EMBL" id="MCT7978601.1"/>
    </source>
</evidence>
<feature type="binding site" evidence="8">
    <location>
        <position position="142"/>
    </location>
    <ligand>
        <name>IMP</name>
        <dbReference type="ChEBI" id="CHEBI:58053"/>
        <note>ligand shared between dimeric partners</note>
    </ligand>
</feature>
<dbReference type="Gene3D" id="3.90.170.10">
    <property type="entry name" value="Adenylosuccinate Synthetase, subunit A, domain 3"/>
    <property type="match status" value="1"/>
</dbReference>
<feature type="binding site" description="in other chain" evidence="8">
    <location>
        <position position="128"/>
    </location>
    <ligand>
        <name>IMP</name>
        <dbReference type="ChEBI" id="CHEBI:58053"/>
        <note>ligand shared between dimeric partners</note>
    </ligand>
</feature>
<feature type="binding site" description="in other chain" evidence="8">
    <location>
        <position position="302"/>
    </location>
    <ligand>
        <name>IMP</name>
        <dbReference type="ChEBI" id="CHEBI:58053"/>
        <note>ligand shared between dimeric partners</note>
    </ligand>
</feature>
<dbReference type="InterPro" id="IPR001114">
    <property type="entry name" value="Adenylosuccinate_synthetase"/>
</dbReference>
<organism evidence="11 12">
    <name type="scientific">Laspinema olomoucense D3b</name>
    <dbReference type="NCBI Taxonomy" id="2953688"/>
    <lineage>
        <taxon>Bacteria</taxon>
        <taxon>Bacillati</taxon>
        <taxon>Cyanobacteriota</taxon>
        <taxon>Cyanophyceae</taxon>
        <taxon>Oscillatoriophycideae</taxon>
        <taxon>Oscillatoriales</taxon>
        <taxon>Laspinemataceae</taxon>
        <taxon>Laspinema</taxon>
        <taxon>Laspinema olomoucense</taxon>
    </lineage>
</organism>
<dbReference type="HAMAP" id="MF_00011">
    <property type="entry name" value="Adenylosucc_synth"/>
    <property type="match status" value="1"/>
</dbReference>
<evidence type="ECO:0000256" key="2">
    <source>
        <dbReference type="ARBA" id="ARBA00022598"/>
    </source>
</evidence>
<comment type="subcellular location">
    <subcellularLocation>
        <location evidence="8">Cytoplasm</location>
    </subcellularLocation>
</comment>
<keyword evidence="2 8" id="KW-0436">Ligase</keyword>
<feature type="active site" description="Proton donor" evidence="8">
    <location>
        <position position="41"/>
    </location>
</feature>
<dbReference type="NCBIfam" id="TIGR00184">
    <property type="entry name" value="purA"/>
    <property type="match status" value="1"/>
</dbReference>
<dbReference type="InterPro" id="IPR018220">
    <property type="entry name" value="Adenylosuccin_syn_GTP-bd"/>
</dbReference>
<feature type="binding site" evidence="8">
    <location>
        <begin position="40"/>
        <end position="42"/>
    </location>
    <ligand>
        <name>GTP</name>
        <dbReference type="ChEBI" id="CHEBI:37565"/>
    </ligand>
</feature>